<sequence precursor="true">MKKATIVATLFGALLAFAAAAQTAKAQVPPSGLQLGASVTPFVGPAPGQGPAAAGGLRVNYTQPGYPAHGLLLPGDVLHGGWDGYQYAPLLTMADIEAFKARIGPNRYGALQVYRPGVGYTYFWLRFTPVGTTFVAELVSEAQKPGAQAKFEGK</sequence>
<geneLocation type="plasmid" evidence="3">
    <name>pelp_2</name>
</geneLocation>
<keyword evidence="2" id="KW-0614">Plasmid</keyword>
<evidence type="ECO:0000256" key="1">
    <source>
        <dbReference type="SAM" id="SignalP"/>
    </source>
</evidence>
<dbReference type="AlphaFoldDB" id="A0A518HFB0"/>
<evidence type="ECO:0000313" key="3">
    <source>
        <dbReference type="Proteomes" id="UP000317835"/>
    </source>
</evidence>
<dbReference type="EMBL" id="CP036428">
    <property type="protein sequence ID" value="QDV39466.1"/>
    <property type="molecule type" value="Genomic_DNA"/>
</dbReference>
<feature type="signal peptide" evidence="1">
    <location>
        <begin position="1"/>
        <end position="26"/>
    </location>
</feature>
<name>A0A518HFB0_9BACT</name>
<accession>A0A518HFB0</accession>
<protein>
    <submittedName>
        <fullName evidence="2">Uncharacterized protein</fullName>
    </submittedName>
</protein>
<proteinExistence type="predicted"/>
<keyword evidence="1" id="KW-0732">Signal</keyword>
<gene>
    <name evidence="2" type="ORF">ElP_74330</name>
</gene>
<evidence type="ECO:0000313" key="2">
    <source>
        <dbReference type="EMBL" id="QDV39466.1"/>
    </source>
</evidence>
<dbReference type="RefSeq" id="WP_145279673.1">
    <property type="nucleotide sequence ID" value="NZ_CP036428.1"/>
</dbReference>
<dbReference type="KEGG" id="tpla:ElP_74330"/>
<organism evidence="2 3">
    <name type="scientific">Tautonia plasticadhaerens</name>
    <dbReference type="NCBI Taxonomy" id="2527974"/>
    <lineage>
        <taxon>Bacteria</taxon>
        <taxon>Pseudomonadati</taxon>
        <taxon>Planctomycetota</taxon>
        <taxon>Planctomycetia</taxon>
        <taxon>Isosphaerales</taxon>
        <taxon>Isosphaeraceae</taxon>
        <taxon>Tautonia</taxon>
    </lineage>
</organism>
<feature type="chain" id="PRO_5021858067" evidence="1">
    <location>
        <begin position="27"/>
        <end position="154"/>
    </location>
</feature>
<reference evidence="2 3" key="1">
    <citation type="submission" date="2019-02" db="EMBL/GenBank/DDBJ databases">
        <title>Deep-cultivation of Planctomycetes and their phenomic and genomic characterization uncovers novel biology.</title>
        <authorList>
            <person name="Wiegand S."/>
            <person name="Jogler M."/>
            <person name="Boedeker C."/>
            <person name="Pinto D."/>
            <person name="Vollmers J."/>
            <person name="Rivas-Marin E."/>
            <person name="Kohn T."/>
            <person name="Peeters S.H."/>
            <person name="Heuer A."/>
            <person name="Rast P."/>
            <person name="Oberbeckmann S."/>
            <person name="Bunk B."/>
            <person name="Jeske O."/>
            <person name="Meyerdierks A."/>
            <person name="Storesund J.E."/>
            <person name="Kallscheuer N."/>
            <person name="Luecker S."/>
            <person name="Lage O.M."/>
            <person name="Pohl T."/>
            <person name="Merkel B.J."/>
            <person name="Hornburger P."/>
            <person name="Mueller R.-W."/>
            <person name="Bruemmer F."/>
            <person name="Labrenz M."/>
            <person name="Spormann A.M."/>
            <person name="Op den Camp H."/>
            <person name="Overmann J."/>
            <person name="Amann R."/>
            <person name="Jetten M.S.M."/>
            <person name="Mascher T."/>
            <person name="Medema M.H."/>
            <person name="Devos D.P."/>
            <person name="Kaster A.-K."/>
            <person name="Ovreas L."/>
            <person name="Rohde M."/>
            <person name="Galperin M.Y."/>
            <person name="Jogler C."/>
        </authorList>
    </citation>
    <scope>NUCLEOTIDE SEQUENCE [LARGE SCALE GENOMIC DNA]</scope>
    <source>
        <strain evidence="2 3">ElP</strain>
        <plasmid evidence="3">pelp_2</plasmid>
    </source>
</reference>
<dbReference type="Proteomes" id="UP000317835">
    <property type="component" value="Plasmid pElP_2"/>
</dbReference>
<keyword evidence="3" id="KW-1185">Reference proteome</keyword>